<comment type="caution">
    <text evidence="2">The sequence shown here is derived from an EMBL/GenBank/DDBJ whole genome shotgun (WGS) entry which is preliminary data.</text>
</comment>
<dbReference type="Gene3D" id="3.30.2130.10">
    <property type="entry name" value="VC0802-like"/>
    <property type="match status" value="1"/>
</dbReference>
<organism evidence="2 3">
    <name type="scientific">Pokkaliibacter plantistimulans</name>
    <dbReference type="NCBI Taxonomy" id="1635171"/>
    <lineage>
        <taxon>Bacteria</taxon>
        <taxon>Pseudomonadati</taxon>
        <taxon>Pseudomonadota</taxon>
        <taxon>Gammaproteobacteria</taxon>
        <taxon>Oceanospirillales</taxon>
        <taxon>Balneatrichaceae</taxon>
        <taxon>Pokkaliibacter</taxon>
    </lineage>
</organism>
<name>A0ABX5LZ74_9GAMM</name>
<dbReference type="PANTHER" id="PTHR39199:SF1">
    <property type="entry name" value="BLR5128 PROTEIN"/>
    <property type="match status" value="1"/>
</dbReference>
<dbReference type="Pfam" id="PF10000">
    <property type="entry name" value="ACT_3"/>
    <property type="match status" value="1"/>
</dbReference>
<dbReference type="EMBL" id="LAPT01000056">
    <property type="protein sequence ID" value="PXF30935.1"/>
    <property type="molecule type" value="Genomic_DNA"/>
</dbReference>
<keyword evidence="3" id="KW-1185">Reference proteome</keyword>
<proteinExistence type="predicted"/>
<dbReference type="Proteomes" id="UP000248090">
    <property type="component" value="Unassembled WGS sequence"/>
</dbReference>
<sequence>MEFTPISDLQQLLASMSPVLNDGIYAYVMVASDTDLRGLDYVGCMKEAEGLTLIVPEATAAERGLSVLFRCQWITLHVHSDLAAVGLTAAFASALGRAQLSCNVVAGACHDHIFVPAGRGEEAVQVLRELQQGSMPSQ</sequence>
<evidence type="ECO:0000259" key="1">
    <source>
        <dbReference type="Pfam" id="PF10000"/>
    </source>
</evidence>
<dbReference type="InterPro" id="IPR045865">
    <property type="entry name" value="ACT-like_dom_sf"/>
</dbReference>
<dbReference type="InterPro" id="IPR018717">
    <property type="entry name" value="DUF2241"/>
</dbReference>
<protein>
    <submittedName>
        <fullName evidence="2">Acetyltransferase</fullName>
    </submittedName>
</protein>
<accession>A0ABX5LZ74</accession>
<dbReference type="SUPFAM" id="SSF55021">
    <property type="entry name" value="ACT-like"/>
    <property type="match status" value="2"/>
</dbReference>
<gene>
    <name evidence="2" type="ORF">WH50_12495</name>
</gene>
<dbReference type="RefSeq" id="WP_110187621.1">
    <property type="nucleotide sequence ID" value="NZ_CP177354.1"/>
</dbReference>
<dbReference type="PANTHER" id="PTHR39199">
    <property type="entry name" value="BLR5128 PROTEIN"/>
    <property type="match status" value="1"/>
</dbReference>
<evidence type="ECO:0000313" key="3">
    <source>
        <dbReference type="Proteomes" id="UP000248090"/>
    </source>
</evidence>
<evidence type="ECO:0000313" key="2">
    <source>
        <dbReference type="EMBL" id="PXF30935.1"/>
    </source>
</evidence>
<feature type="domain" description="DUF2241" evidence="1">
    <location>
        <begin position="6"/>
        <end position="72"/>
    </location>
</feature>
<reference evidence="2 3" key="1">
    <citation type="submission" date="2015-03" db="EMBL/GenBank/DDBJ databases">
        <authorList>
            <person name="Krishnan R."/>
            <person name="Midha S."/>
            <person name="Patil P.B."/>
            <person name="Rameshkumar N."/>
        </authorList>
    </citation>
    <scope>NUCLEOTIDE SEQUENCE [LARGE SCALE GENOMIC DNA]</scope>
    <source>
        <strain evidence="2 3">L1E11</strain>
    </source>
</reference>